<dbReference type="GO" id="GO:0000166">
    <property type="term" value="F:nucleotide binding"/>
    <property type="evidence" value="ECO:0007669"/>
    <property type="project" value="InterPro"/>
</dbReference>
<comment type="caution">
    <text evidence="3">The sequence shown here is derived from an EMBL/GenBank/DDBJ whole genome shotgun (WGS) entry which is preliminary data.</text>
</comment>
<feature type="domain" description="Gfo/Idh/MocA-like oxidoreductase N-terminal" evidence="1">
    <location>
        <begin position="41"/>
        <end position="182"/>
    </location>
</feature>
<dbReference type="PANTHER" id="PTHR43818">
    <property type="entry name" value="BCDNA.GH03377"/>
    <property type="match status" value="1"/>
</dbReference>
<dbReference type="Gene3D" id="3.40.50.720">
    <property type="entry name" value="NAD(P)-binding Rossmann-like Domain"/>
    <property type="match status" value="1"/>
</dbReference>
<dbReference type="InterPro" id="IPR050463">
    <property type="entry name" value="Gfo/Idh/MocA_oxidrdct_glycsds"/>
</dbReference>
<reference evidence="3 4" key="1">
    <citation type="submission" date="2016-05" db="EMBL/GenBank/DDBJ databases">
        <title>Genomic and physiological characterization of Planctopirus sp. isolated from fresh water lake.</title>
        <authorList>
            <person name="Subhash Y."/>
            <person name="Ramana C."/>
        </authorList>
    </citation>
    <scope>NUCLEOTIDE SEQUENCE [LARGE SCALE GENOMIC DNA]</scope>
    <source>
        <strain evidence="3 4">JC280</strain>
    </source>
</reference>
<dbReference type="AlphaFoldDB" id="A0A1C3EU87"/>
<sequence>MLSRRTFLQSSIVAGGSLVAGAPLVLPARLFGAQPPSERVRVGFIGTGNQGMGLLKRFLAAELGEVVAVCDVNEGSFGYKEPDHFYGRLPAKQLVEADSTKRVKSGVVPTCEAYADFRKLLDRQDIDAVVIVVPDHWHRIISVLALEAGKDVYCEKPLTFSVADGRPLIDAVRKHKKVFQTGSHERSNPVSQFVCEAARSGKIGTLQKIVTKVGYNNKVGPGPGWQPMPVPATFDYRTWLGPAPEAAYHVDRCLYRFRFHYDYSGGQITNFGAHCNDMAHWGMGLDVAGPTEIECLDAKFLPAGSLFNTATETRFRCKYANGVELICESGPEMVQTRFEGTTGWLQTGYKGTTASDPALLKDCPPAAKGTSDPHSAHLANFVECVKTRKEPRAPVEVGNSSAVLCHIANAMIRLFPETGSVVAKWDAQNEKFIDNDDANRMLIREERNPWG</sequence>
<dbReference type="InterPro" id="IPR043906">
    <property type="entry name" value="Gfo/Idh/MocA_OxRdtase_bact_C"/>
</dbReference>
<evidence type="ECO:0000313" key="4">
    <source>
        <dbReference type="Proteomes" id="UP000094828"/>
    </source>
</evidence>
<dbReference type="SUPFAM" id="SSF51735">
    <property type="entry name" value="NAD(P)-binding Rossmann-fold domains"/>
    <property type="match status" value="1"/>
</dbReference>
<keyword evidence="4" id="KW-1185">Reference proteome</keyword>
<dbReference type="EMBL" id="LYDR01000001">
    <property type="protein sequence ID" value="ODA36821.1"/>
    <property type="molecule type" value="Genomic_DNA"/>
</dbReference>
<dbReference type="Pfam" id="PF19051">
    <property type="entry name" value="GFO_IDH_MocA_C2"/>
    <property type="match status" value="1"/>
</dbReference>
<dbReference type="Proteomes" id="UP000094828">
    <property type="component" value="Unassembled WGS sequence"/>
</dbReference>
<gene>
    <name evidence="3" type="ORF">A6X21_01745</name>
</gene>
<evidence type="ECO:0008006" key="5">
    <source>
        <dbReference type="Google" id="ProtNLM"/>
    </source>
</evidence>
<dbReference type="PANTHER" id="PTHR43818:SF5">
    <property type="entry name" value="OXIDOREDUCTASE FAMILY PROTEIN"/>
    <property type="match status" value="1"/>
</dbReference>
<dbReference type="InterPro" id="IPR000683">
    <property type="entry name" value="Gfo/Idh/MocA-like_OxRdtase_N"/>
</dbReference>
<dbReference type="STRING" id="1841610.A6X21_01745"/>
<dbReference type="RefSeq" id="WP_068845118.1">
    <property type="nucleotide sequence ID" value="NZ_LYDR01000001.1"/>
</dbReference>
<protein>
    <recommendedName>
        <fullName evidence="5">Oxidoreductase</fullName>
    </recommendedName>
</protein>
<proteinExistence type="predicted"/>
<dbReference type="InterPro" id="IPR036291">
    <property type="entry name" value="NAD(P)-bd_dom_sf"/>
</dbReference>
<feature type="domain" description="Gfo/Idh/MocA-like oxidoreductase bacterial type C-terminal" evidence="2">
    <location>
        <begin position="225"/>
        <end position="450"/>
    </location>
</feature>
<evidence type="ECO:0000259" key="2">
    <source>
        <dbReference type="Pfam" id="PF19051"/>
    </source>
</evidence>
<dbReference type="PROSITE" id="PS51318">
    <property type="entry name" value="TAT"/>
    <property type="match status" value="1"/>
</dbReference>
<organism evidence="3 4">
    <name type="scientific">Planctopirus hydrillae</name>
    <dbReference type="NCBI Taxonomy" id="1841610"/>
    <lineage>
        <taxon>Bacteria</taxon>
        <taxon>Pseudomonadati</taxon>
        <taxon>Planctomycetota</taxon>
        <taxon>Planctomycetia</taxon>
        <taxon>Planctomycetales</taxon>
        <taxon>Planctomycetaceae</taxon>
        <taxon>Planctopirus</taxon>
    </lineage>
</organism>
<evidence type="ECO:0000259" key="1">
    <source>
        <dbReference type="Pfam" id="PF01408"/>
    </source>
</evidence>
<dbReference type="Gene3D" id="3.30.360.10">
    <property type="entry name" value="Dihydrodipicolinate Reductase, domain 2"/>
    <property type="match status" value="1"/>
</dbReference>
<dbReference type="InterPro" id="IPR006311">
    <property type="entry name" value="TAT_signal"/>
</dbReference>
<name>A0A1C3EU87_9PLAN</name>
<accession>A0A1C3EU87</accession>
<dbReference type="SUPFAM" id="SSF55347">
    <property type="entry name" value="Glyceraldehyde-3-phosphate dehydrogenase-like, C-terminal domain"/>
    <property type="match status" value="1"/>
</dbReference>
<dbReference type="Pfam" id="PF01408">
    <property type="entry name" value="GFO_IDH_MocA"/>
    <property type="match status" value="1"/>
</dbReference>
<evidence type="ECO:0000313" key="3">
    <source>
        <dbReference type="EMBL" id="ODA36821.1"/>
    </source>
</evidence>